<reference evidence="1" key="1">
    <citation type="journal article" date="2021" name="Proc. Natl. Acad. Sci. U.S.A.">
        <title>A Catalog of Tens of Thousands of Viruses from Human Metagenomes Reveals Hidden Associations with Chronic Diseases.</title>
        <authorList>
            <person name="Tisza M.J."/>
            <person name="Buck C.B."/>
        </authorList>
    </citation>
    <scope>NUCLEOTIDE SEQUENCE</scope>
    <source>
        <strain evidence="1">CtsNK10</strain>
    </source>
</reference>
<organism evidence="1">
    <name type="scientific">Podoviridae sp. ctsNK10</name>
    <dbReference type="NCBI Taxonomy" id="2826582"/>
    <lineage>
        <taxon>Viruses</taxon>
        <taxon>Duplodnaviria</taxon>
        <taxon>Heunggongvirae</taxon>
        <taxon>Uroviricota</taxon>
        <taxon>Caudoviricetes</taxon>
    </lineage>
</organism>
<accession>A0A8S5NKH4</accession>
<protein>
    <submittedName>
        <fullName evidence="1">Uncharacterized protein</fullName>
    </submittedName>
</protein>
<name>A0A8S5NKH4_9CAUD</name>
<sequence length="35" mass="4175">MMPNESEMLTIKNEWTKLIPGWDDDENFFNNTGKK</sequence>
<proteinExistence type="predicted"/>
<dbReference type="Pfam" id="PF24228">
    <property type="entry name" value="CrAss_Ring_1"/>
    <property type="match status" value="1"/>
</dbReference>
<dbReference type="InterPro" id="IPR057118">
    <property type="entry name" value="R1-like"/>
</dbReference>
<evidence type="ECO:0000313" key="1">
    <source>
        <dbReference type="EMBL" id="DAD95238.1"/>
    </source>
</evidence>
<dbReference type="EMBL" id="BK015191">
    <property type="protein sequence ID" value="DAD95238.1"/>
    <property type="molecule type" value="Genomic_DNA"/>
</dbReference>